<comment type="caution">
    <text evidence="2">The sequence shown here is derived from an EMBL/GenBank/DDBJ whole genome shotgun (WGS) entry which is preliminary data.</text>
</comment>
<feature type="region of interest" description="Disordered" evidence="1">
    <location>
        <begin position="173"/>
        <end position="202"/>
    </location>
</feature>
<dbReference type="AlphaFoldDB" id="A0AAD4EWS4"/>
<dbReference type="Proteomes" id="UP001197093">
    <property type="component" value="Unassembled WGS sequence"/>
</dbReference>
<accession>A0AAD4EWS4</accession>
<evidence type="ECO:0000313" key="3">
    <source>
        <dbReference type="Proteomes" id="UP001197093"/>
    </source>
</evidence>
<reference evidence="2" key="1">
    <citation type="submission" date="2023-02" db="EMBL/GenBank/DDBJ databases">
        <authorList>
            <person name="Palmer J.M."/>
        </authorList>
    </citation>
    <scope>NUCLEOTIDE SEQUENCE</scope>
    <source>
        <strain evidence="2">FW57</strain>
    </source>
</reference>
<dbReference type="EMBL" id="JAHCVI010000003">
    <property type="protein sequence ID" value="KAG7287032.1"/>
    <property type="molecule type" value="Genomic_DNA"/>
</dbReference>
<name>A0AAD4EWS4_9PEZI</name>
<sequence>MDDDIDATRATATTSDKLLDDLARRLREAAESDSVSLKEEAIMMMELLNQARFMQEETKRILMLAQAHEAKMKKMVEEQEQVALSHHDAAEIVDRISGGFEEQAKSKAALDTKLDTIAANAITKDDLYQFVDSIQQIAMTLGQTCHSGKNTLAPQANGSSAAHTPTQPTFVATVDPTQTEDQGNKRKRISPPQSEEQPDLARLTEKEKTKLGFMAEACWPMIAIFQRLVPTKHQTDYLSTVVALQSFHRLFGRNTWHAHKILNFMKWSTTEGWCCARQLAKVNTSNLQADGTCLHCTCDCLQIVQLGNERPAHSYSFRLMPVKVMEKTNPK</sequence>
<organism evidence="2 3">
    <name type="scientific">Staphylotrichum longicolle</name>
    <dbReference type="NCBI Taxonomy" id="669026"/>
    <lineage>
        <taxon>Eukaryota</taxon>
        <taxon>Fungi</taxon>
        <taxon>Dikarya</taxon>
        <taxon>Ascomycota</taxon>
        <taxon>Pezizomycotina</taxon>
        <taxon>Sordariomycetes</taxon>
        <taxon>Sordariomycetidae</taxon>
        <taxon>Sordariales</taxon>
        <taxon>Chaetomiaceae</taxon>
        <taxon>Staphylotrichum</taxon>
    </lineage>
</organism>
<evidence type="ECO:0000256" key="1">
    <source>
        <dbReference type="SAM" id="MobiDB-lite"/>
    </source>
</evidence>
<gene>
    <name evidence="2" type="ORF">NEMBOFW57_006532</name>
</gene>
<keyword evidence="3" id="KW-1185">Reference proteome</keyword>
<protein>
    <submittedName>
        <fullName evidence="2">Uncharacterized protein</fullName>
    </submittedName>
</protein>
<proteinExistence type="predicted"/>
<evidence type="ECO:0000313" key="2">
    <source>
        <dbReference type="EMBL" id="KAG7287032.1"/>
    </source>
</evidence>